<keyword evidence="1" id="KW-0813">Transport</keyword>
<dbReference type="GO" id="GO:0005524">
    <property type="term" value="F:ATP binding"/>
    <property type="evidence" value="ECO:0007669"/>
    <property type="project" value="UniProtKB-KW"/>
</dbReference>
<reference evidence="8 9" key="1">
    <citation type="journal article" date="2015" name="Genome Announc.">
        <title>Expanding the biotechnology potential of lactobacilli through comparative genomics of 213 strains and associated genera.</title>
        <authorList>
            <person name="Sun Z."/>
            <person name="Harris H.M."/>
            <person name="McCann A."/>
            <person name="Guo C."/>
            <person name="Argimon S."/>
            <person name="Zhang W."/>
            <person name="Yang X."/>
            <person name="Jeffery I.B."/>
            <person name="Cooney J.C."/>
            <person name="Kagawa T.F."/>
            <person name="Liu W."/>
            <person name="Song Y."/>
            <person name="Salvetti E."/>
            <person name="Wrobel A."/>
            <person name="Rasinkangas P."/>
            <person name="Parkhill J."/>
            <person name="Rea M.C."/>
            <person name="O'Sullivan O."/>
            <person name="Ritari J."/>
            <person name="Douillard F.P."/>
            <person name="Paul Ross R."/>
            <person name="Yang R."/>
            <person name="Briner A.E."/>
            <person name="Felis G.E."/>
            <person name="de Vos W.M."/>
            <person name="Barrangou R."/>
            <person name="Klaenhammer T.R."/>
            <person name="Caufield P.W."/>
            <person name="Cui Y."/>
            <person name="Zhang H."/>
            <person name="O'Toole P.W."/>
        </authorList>
    </citation>
    <scope>NUCLEOTIDE SEQUENCE [LARGE SCALE GENOMIC DNA]</scope>
    <source>
        <strain evidence="8 9">DSM 12744</strain>
    </source>
</reference>
<dbReference type="STRING" id="1423792.FD09_GL002318"/>
<keyword evidence="9" id="KW-1185">Reference proteome</keyword>
<dbReference type="Gene3D" id="2.40.50.100">
    <property type="match status" value="1"/>
</dbReference>
<dbReference type="GO" id="GO:0015408">
    <property type="term" value="F:ABC-type ferric iron transporter activity"/>
    <property type="evidence" value="ECO:0007669"/>
    <property type="project" value="InterPro"/>
</dbReference>
<dbReference type="InterPro" id="IPR008995">
    <property type="entry name" value="Mo/tungstate-bd_C_term_dom"/>
</dbReference>
<keyword evidence="4" id="KW-0067">ATP-binding</keyword>
<evidence type="ECO:0000256" key="1">
    <source>
        <dbReference type="ARBA" id="ARBA00022448"/>
    </source>
</evidence>
<dbReference type="InterPro" id="IPR047641">
    <property type="entry name" value="ABC_transpr_MalK/UgpC-like"/>
</dbReference>
<dbReference type="CDD" id="cd03259">
    <property type="entry name" value="ABC_Carb_Solutes_like"/>
    <property type="match status" value="1"/>
</dbReference>
<dbReference type="PROSITE" id="PS00211">
    <property type="entry name" value="ABC_TRANSPORTER_1"/>
    <property type="match status" value="1"/>
</dbReference>
<dbReference type="FunFam" id="3.40.50.300:FF:000042">
    <property type="entry name" value="Maltose/maltodextrin ABC transporter, ATP-binding protein"/>
    <property type="match status" value="1"/>
</dbReference>
<dbReference type="PANTHER" id="PTHR43875:SF1">
    <property type="entry name" value="OSMOPROTECTIVE COMPOUNDS UPTAKE ATP-BINDING PROTEIN GGTA"/>
    <property type="match status" value="1"/>
</dbReference>
<proteinExistence type="predicted"/>
<evidence type="ECO:0000256" key="4">
    <source>
        <dbReference type="ARBA" id="ARBA00022840"/>
    </source>
</evidence>
<dbReference type="Pfam" id="PF00005">
    <property type="entry name" value="ABC_tran"/>
    <property type="match status" value="1"/>
</dbReference>
<evidence type="ECO:0000313" key="8">
    <source>
        <dbReference type="EMBL" id="KRL13483.1"/>
    </source>
</evidence>
<evidence type="ECO:0000256" key="3">
    <source>
        <dbReference type="ARBA" id="ARBA00022741"/>
    </source>
</evidence>
<dbReference type="InterPro" id="IPR027417">
    <property type="entry name" value="P-loop_NTPase"/>
</dbReference>
<evidence type="ECO:0000256" key="5">
    <source>
        <dbReference type="ARBA" id="ARBA00023136"/>
    </source>
</evidence>
<dbReference type="PATRIC" id="fig|1423792.3.peg.2356"/>
<feature type="region of interest" description="Disordered" evidence="6">
    <location>
        <begin position="367"/>
        <end position="388"/>
    </location>
</feature>
<accession>A0A0R1N981</accession>
<dbReference type="InterPro" id="IPR017871">
    <property type="entry name" value="ABC_transporter-like_CS"/>
</dbReference>
<organism evidence="8 9">
    <name type="scientific">Schleiferilactobacillus perolens DSM 12744</name>
    <dbReference type="NCBI Taxonomy" id="1423792"/>
    <lineage>
        <taxon>Bacteria</taxon>
        <taxon>Bacillati</taxon>
        <taxon>Bacillota</taxon>
        <taxon>Bacilli</taxon>
        <taxon>Lactobacillales</taxon>
        <taxon>Lactobacillaceae</taxon>
        <taxon>Schleiferilactobacillus</taxon>
    </lineage>
</organism>
<dbReference type="GO" id="GO:0055052">
    <property type="term" value="C:ATP-binding cassette (ABC) transporter complex, substrate-binding subunit-containing"/>
    <property type="evidence" value="ECO:0007669"/>
    <property type="project" value="TreeGrafter"/>
</dbReference>
<dbReference type="AlphaFoldDB" id="A0A0R1N981"/>
<dbReference type="SMART" id="SM00382">
    <property type="entry name" value="AAA"/>
    <property type="match status" value="1"/>
</dbReference>
<dbReference type="SUPFAM" id="SSF50331">
    <property type="entry name" value="MOP-like"/>
    <property type="match status" value="1"/>
</dbReference>
<sequence length="388" mass="42674">MYNSAKGRKFLQVTFKDVTLSYDGKRDILKHLNFVIQEGSLVCLLGPSGGGKSTTLNLISGLLAPTGGHIFFDDADVTKKDALGRKVGMVFQNYALYPHLTVLKNIEFPLKMAKMSKADRTKRAKELAALVHVEDQLDKKPGELSGGQQQRVAIARALAKEPSILLLDEPLSNLDARLRIEMREEIRRIQRETGVTTVFVTHDQDEAMHISDQIMVLHDGHIQQFSTPKKLYASPDNLFVAQFIGEPVINSIPATALNHDLAGIVPDSILTQAQTAGIRPEALTLPQRALDPLVTLHGKVLEFDQFGRESTANIDYNGYQLISTEMSQLAHDTKELDFTLEKKGFFLFDADGKRIFGGDTPMVLVGDQSAQKDPAAAPTESGGDTHAE</sequence>
<dbReference type="PROSITE" id="PS50893">
    <property type="entry name" value="ABC_TRANSPORTER_2"/>
    <property type="match status" value="1"/>
</dbReference>
<evidence type="ECO:0000256" key="6">
    <source>
        <dbReference type="SAM" id="MobiDB-lite"/>
    </source>
</evidence>
<keyword evidence="3" id="KW-0547">Nucleotide-binding</keyword>
<dbReference type="GO" id="GO:0016887">
    <property type="term" value="F:ATP hydrolysis activity"/>
    <property type="evidence" value="ECO:0007669"/>
    <property type="project" value="InterPro"/>
</dbReference>
<dbReference type="SUPFAM" id="SSF52540">
    <property type="entry name" value="P-loop containing nucleoside triphosphate hydrolases"/>
    <property type="match status" value="1"/>
</dbReference>
<evidence type="ECO:0000313" key="9">
    <source>
        <dbReference type="Proteomes" id="UP000051330"/>
    </source>
</evidence>
<evidence type="ECO:0000259" key="7">
    <source>
        <dbReference type="PROSITE" id="PS50893"/>
    </source>
</evidence>
<name>A0A0R1N981_9LACO</name>
<feature type="domain" description="ABC transporter" evidence="7">
    <location>
        <begin position="13"/>
        <end position="244"/>
    </location>
</feature>
<dbReference type="InterPro" id="IPR003593">
    <property type="entry name" value="AAA+_ATPase"/>
</dbReference>
<comment type="caution">
    <text evidence="8">The sequence shown here is derived from an EMBL/GenBank/DDBJ whole genome shotgun (WGS) entry which is preliminary data.</text>
</comment>
<keyword evidence="5" id="KW-0472">Membrane</keyword>
<dbReference type="EMBL" id="AZEC01000004">
    <property type="protein sequence ID" value="KRL13483.1"/>
    <property type="molecule type" value="Genomic_DNA"/>
</dbReference>
<dbReference type="Gene3D" id="3.40.50.300">
    <property type="entry name" value="P-loop containing nucleotide triphosphate hydrolases"/>
    <property type="match status" value="1"/>
</dbReference>
<dbReference type="InterPro" id="IPR003439">
    <property type="entry name" value="ABC_transporter-like_ATP-bd"/>
</dbReference>
<keyword evidence="2" id="KW-1003">Cell membrane</keyword>
<evidence type="ECO:0000256" key="2">
    <source>
        <dbReference type="ARBA" id="ARBA00022475"/>
    </source>
</evidence>
<gene>
    <name evidence="8" type="ORF">FD09_GL002318</name>
</gene>
<protein>
    <submittedName>
        <fullName evidence="8">Sugar ABC transporter ATPase</fullName>
    </submittedName>
</protein>
<dbReference type="PANTHER" id="PTHR43875">
    <property type="entry name" value="MALTODEXTRIN IMPORT ATP-BINDING PROTEIN MSMX"/>
    <property type="match status" value="1"/>
</dbReference>
<dbReference type="Proteomes" id="UP000051330">
    <property type="component" value="Unassembled WGS sequence"/>
</dbReference>
<dbReference type="InterPro" id="IPR015853">
    <property type="entry name" value="ABC_transpr_FbpC"/>
</dbReference>